<protein>
    <submittedName>
        <fullName evidence="5">Uncharacterized protein LOC106458916</fullName>
    </submittedName>
</protein>
<evidence type="ECO:0000256" key="2">
    <source>
        <dbReference type="SAM" id="SignalP"/>
    </source>
</evidence>
<dbReference type="PROSITE" id="PS51034">
    <property type="entry name" value="ZP_2"/>
    <property type="match status" value="1"/>
</dbReference>
<keyword evidence="4" id="KW-1185">Reference proteome</keyword>
<dbReference type="InterPro" id="IPR001507">
    <property type="entry name" value="ZP_dom"/>
</dbReference>
<accession>A0ABM1B3A8</accession>
<feature type="chain" id="PRO_5045155108" evidence="2">
    <location>
        <begin position="27"/>
        <end position="392"/>
    </location>
</feature>
<feature type="domain" description="ZP" evidence="3">
    <location>
        <begin position="43"/>
        <end position="298"/>
    </location>
</feature>
<name>A0ABM1B3A8_LIMPO</name>
<feature type="transmembrane region" description="Helical" evidence="1">
    <location>
        <begin position="344"/>
        <end position="368"/>
    </location>
</feature>
<dbReference type="PANTHER" id="PTHR46560:SF5">
    <property type="entry name" value="CYPHER, ISOFORM B"/>
    <property type="match status" value="1"/>
</dbReference>
<evidence type="ECO:0000256" key="1">
    <source>
        <dbReference type="SAM" id="Phobius"/>
    </source>
</evidence>
<evidence type="ECO:0000313" key="4">
    <source>
        <dbReference type="Proteomes" id="UP000694941"/>
    </source>
</evidence>
<dbReference type="SMART" id="SM00241">
    <property type="entry name" value="ZP"/>
    <property type="match status" value="1"/>
</dbReference>
<reference evidence="5" key="1">
    <citation type="submission" date="2025-08" db="UniProtKB">
        <authorList>
            <consortium name="RefSeq"/>
        </authorList>
    </citation>
    <scope>IDENTIFICATION</scope>
    <source>
        <tissue evidence="5">Muscle</tissue>
    </source>
</reference>
<keyword evidence="1" id="KW-1133">Transmembrane helix</keyword>
<dbReference type="GeneID" id="106458916"/>
<dbReference type="Proteomes" id="UP000694941">
    <property type="component" value="Unplaced"/>
</dbReference>
<dbReference type="Pfam" id="PF25057">
    <property type="entry name" value="CUT_N"/>
    <property type="match status" value="1"/>
</dbReference>
<keyword evidence="1" id="KW-0472">Membrane</keyword>
<keyword evidence="2" id="KW-0732">Signal</keyword>
<organism evidence="4 5">
    <name type="scientific">Limulus polyphemus</name>
    <name type="common">Atlantic horseshoe crab</name>
    <dbReference type="NCBI Taxonomy" id="6850"/>
    <lineage>
        <taxon>Eukaryota</taxon>
        <taxon>Metazoa</taxon>
        <taxon>Ecdysozoa</taxon>
        <taxon>Arthropoda</taxon>
        <taxon>Chelicerata</taxon>
        <taxon>Merostomata</taxon>
        <taxon>Xiphosura</taxon>
        <taxon>Limulidae</taxon>
        <taxon>Limulus</taxon>
    </lineage>
</organism>
<dbReference type="PANTHER" id="PTHR46560">
    <property type="entry name" value="CYPHER, ISOFORM B"/>
    <property type="match status" value="1"/>
</dbReference>
<gene>
    <name evidence="5" type="primary">LOC106458916</name>
</gene>
<evidence type="ECO:0000313" key="5">
    <source>
        <dbReference type="RefSeq" id="XP_013773936.2"/>
    </source>
</evidence>
<sequence length="392" mass="44420">MPQPRKSGTILQICFQLLKVSFLTVGQRTFPSDMPQLENVNVDCATDGMTVTLEFDKLFGGVIYAKGFYDSEICRFITPSSRSARSFIFKIPLATCGTLGQLEVLSHDQDMYLENTVIIQNDPYIQEVWDHARRLRCTWSHTLTKALIARPFETYKPFTVPVTFTQDTINTLMEIQVGKGPFSAPATGYLHVGDETSLVVYLQDPTNRFDAKMMGCKASNGKGLSVALTDENGCVMQPEMMTPFYKTRDTRDTGADMIMYTYFKAFKLPDTTRFYIRCNMAVCLEECNSDCAAEQNNKTNRRRRNTEVTNIVTTQLFRGLTVLSKYDLEMALYDTTGEYCLPKAYFVAGGSVGTIVLMLLIGAAIIAWKKIKIYKVLLKKYKDISHEHMRHC</sequence>
<proteinExistence type="predicted"/>
<keyword evidence="1" id="KW-0812">Transmembrane</keyword>
<dbReference type="InterPro" id="IPR042235">
    <property type="entry name" value="ZP-C_dom"/>
</dbReference>
<feature type="signal peptide" evidence="2">
    <location>
        <begin position="1"/>
        <end position="26"/>
    </location>
</feature>
<dbReference type="RefSeq" id="XP_013773936.2">
    <property type="nucleotide sequence ID" value="XM_013918482.2"/>
</dbReference>
<dbReference type="Gene3D" id="2.60.40.4100">
    <property type="entry name" value="Zona pellucida, ZP-C domain"/>
    <property type="match status" value="1"/>
</dbReference>
<dbReference type="InterPro" id="IPR056953">
    <property type="entry name" value="CUT_N"/>
</dbReference>
<evidence type="ECO:0000259" key="3">
    <source>
        <dbReference type="PROSITE" id="PS51034"/>
    </source>
</evidence>